<dbReference type="EMBL" id="CAJNOC010003571">
    <property type="protein sequence ID" value="CAF0988914.1"/>
    <property type="molecule type" value="Genomic_DNA"/>
</dbReference>
<dbReference type="PANTHER" id="PTHR47771:SF14">
    <property type="entry name" value="RH73259P"/>
    <property type="match status" value="1"/>
</dbReference>
<protein>
    <submittedName>
        <fullName evidence="1">Uncharacterized protein</fullName>
    </submittedName>
</protein>
<keyword evidence="2" id="KW-1185">Reference proteome</keyword>
<comment type="caution">
    <text evidence="1">The sequence shown here is derived from an EMBL/GenBank/DDBJ whole genome shotgun (WGS) entry which is preliminary data.</text>
</comment>
<organism evidence="1 2">
    <name type="scientific">Brachionus calyciflorus</name>
    <dbReference type="NCBI Taxonomy" id="104777"/>
    <lineage>
        <taxon>Eukaryota</taxon>
        <taxon>Metazoa</taxon>
        <taxon>Spiralia</taxon>
        <taxon>Gnathifera</taxon>
        <taxon>Rotifera</taxon>
        <taxon>Eurotatoria</taxon>
        <taxon>Monogononta</taxon>
        <taxon>Pseudotrocha</taxon>
        <taxon>Ploima</taxon>
        <taxon>Brachionidae</taxon>
        <taxon>Brachionus</taxon>
    </lineage>
</organism>
<evidence type="ECO:0000313" key="2">
    <source>
        <dbReference type="Proteomes" id="UP000663879"/>
    </source>
</evidence>
<dbReference type="AlphaFoldDB" id="A0A814FXF2"/>
<dbReference type="Proteomes" id="UP000663879">
    <property type="component" value="Unassembled WGS sequence"/>
</dbReference>
<reference evidence="1" key="1">
    <citation type="submission" date="2021-02" db="EMBL/GenBank/DDBJ databases">
        <authorList>
            <person name="Nowell W R."/>
        </authorList>
    </citation>
    <scope>NUCLEOTIDE SEQUENCE</scope>
    <source>
        <strain evidence="1">Ploen Becks lab</strain>
    </source>
</reference>
<accession>A0A814FXF2</accession>
<dbReference type="OrthoDB" id="6280301at2759"/>
<dbReference type="PANTHER" id="PTHR47771">
    <property type="entry name" value="LD27203P-RELATED"/>
    <property type="match status" value="1"/>
</dbReference>
<sequence length="363" mass="41143">MMNIIYTIEEVDNEKLIKFDSEFKFLSEVDQMDYNDIKWLKNLVENSCTAELSEENYFRKALYKKLDNFIIIDKILYFKKLTKDKIIYLIVLPKSLIQEVLRMGHDSLRSGKKTPLRIERLTIRLSEFDLEVEHTPGKSNPADYLSRKPIASESAINQVSNVELYVNYIFEKNIPAAITQAQVIEESRKDDVLPKMIKRLRSLGDFFSCQGPTSSNTYLILIICVRFDQYGGKNLFIFREITRFPVRVPVPQPYPVPQPVPVPVSVRIPIRIRVPRPVPVPVEVPVPVRLPQAVPTPLPTPVPVPVRVPVPQRVPVQVPYQVPTPCPQPVPVPTPVPVQTCPQPCASPCSDASLGNVPFGLGL</sequence>
<proteinExistence type="predicted"/>
<evidence type="ECO:0000313" key="1">
    <source>
        <dbReference type="EMBL" id="CAF0988914.1"/>
    </source>
</evidence>
<name>A0A814FXF2_9BILA</name>
<gene>
    <name evidence="1" type="ORF">OXX778_LOCUS15807</name>
</gene>